<keyword evidence="1" id="KW-0285">Flavoprotein</keyword>
<dbReference type="Proteomes" id="UP001458946">
    <property type="component" value="Unassembled WGS sequence"/>
</dbReference>
<keyword evidence="2" id="KW-0560">Oxidoreductase</keyword>
<dbReference type="InterPro" id="IPR036188">
    <property type="entry name" value="FAD/NAD-bd_sf"/>
</dbReference>
<protein>
    <submittedName>
        <fullName evidence="4">Alkyl hydroperoxide reductase subunit F</fullName>
    </submittedName>
</protein>
<reference evidence="4 5" key="1">
    <citation type="submission" date="2024-02" db="EMBL/GenBank/DDBJ databases">
        <title>Deinococcus xinjiangensis NBRC 107630.</title>
        <authorList>
            <person name="Ichikawa N."/>
            <person name="Katano-Makiyama Y."/>
            <person name="Hidaka K."/>
        </authorList>
    </citation>
    <scope>NUCLEOTIDE SEQUENCE [LARGE SCALE GENOMIC DNA]</scope>
    <source>
        <strain evidence="4 5">NBRC 107630</strain>
    </source>
</reference>
<proteinExistence type="predicted"/>
<dbReference type="InterPro" id="IPR050097">
    <property type="entry name" value="Ferredoxin-NADP_redctase_2"/>
</dbReference>
<keyword evidence="5" id="KW-1185">Reference proteome</keyword>
<comment type="caution">
    <text evidence="4">The sequence shown here is derived from an EMBL/GenBank/DDBJ whole genome shotgun (WGS) entry which is preliminary data.</text>
</comment>
<evidence type="ECO:0000313" key="5">
    <source>
        <dbReference type="Proteomes" id="UP001458946"/>
    </source>
</evidence>
<evidence type="ECO:0000313" key="4">
    <source>
        <dbReference type="EMBL" id="GAA5503251.1"/>
    </source>
</evidence>
<accession>A0ABP9VDD4</accession>
<dbReference type="InterPro" id="IPR023753">
    <property type="entry name" value="FAD/NAD-binding_dom"/>
</dbReference>
<dbReference type="Gene3D" id="3.50.50.60">
    <property type="entry name" value="FAD/NAD(P)-binding domain"/>
    <property type="match status" value="2"/>
</dbReference>
<dbReference type="EMBL" id="BAABRN010000043">
    <property type="protein sequence ID" value="GAA5503251.1"/>
    <property type="molecule type" value="Genomic_DNA"/>
</dbReference>
<evidence type="ECO:0000256" key="1">
    <source>
        <dbReference type="ARBA" id="ARBA00022630"/>
    </source>
</evidence>
<dbReference type="SUPFAM" id="SSF51905">
    <property type="entry name" value="FAD/NAD(P)-binding domain"/>
    <property type="match status" value="1"/>
</dbReference>
<evidence type="ECO:0000256" key="2">
    <source>
        <dbReference type="ARBA" id="ARBA00023002"/>
    </source>
</evidence>
<feature type="domain" description="FAD/NAD(P)-binding" evidence="3">
    <location>
        <begin position="16"/>
        <end position="291"/>
    </location>
</feature>
<dbReference type="PANTHER" id="PTHR48105">
    <property type="entry name" value="THIOREDOXIN REDUCTASE 1-RELATED-RELATED"/>
    <property type="match status" value="1"/>
</dbReference>
<dbReference type="Pfam" id="PF07992">
    <property type="entry name" value="Pyr_redox_2"/>
    <property type="match status" value="1"/>
</dbReference>
<evidence type="ECO:0000259" key="3">
    <source>
        <dbReference type="Pfam" id="PF07992"/>
    </source>
</evidence>
<dbReference type="RefSeq" id="WP_353543223.1">
    <property type="nucleotide sequence ID" value="NZ_BAABRN010000043.1"/>
</dbReference>
<gene>
    <name evidence="4" type="primary">ahpF</name>
    <name evidence="4" type="ORF">Dxin01_03006</name>
</gene>
<organism evidence="4 5">
    <name type="scientific">Deinococcus xinjiangensis</name>
    <dbReference type="NCBI Taxonomy" id="457454"/>
    <lineage>
        <taxon>Bacteria</taxon>
        <taxon>Thermotogati</taxon>
        <taxon>Deinococcota</taxon>
        <taxon>Deinococci</taxon>
        <taxon>Deinococcales</taxon>
        <taxon>Deinococcaceae</taxon>
        <taxon>Deinococcus</taxon>
    </lineage>
</organism>
<dbReference type="PRINTS" id="PR00368">
    <property type="entry name" value="FADPNR"/>
</dbReference>
<dbReference type="PRINTS" id="PR00469">
    <property type="entry name" value="PNDRDTASEII"/>
</dbReference>
<name>A0ABP9VDD4_9DEIO</name>
<sequence length="327" mass="35589">MNTELALPQVDFAEKYDAVIVGAGPAGLSAALVLGGARRKVLLLDGGPSRNTRATAAHGVFTRDCTPPNDLKRLGLQDLAPYDVTVCQTPAREIKLVGQEFAVRLEQRWVQVRRVLFATGIRDKLPQIAGLRERWGRTVHHCPYCDGWPNREAKLGVLGSHQEGHHLALSVRAWTDWVTLLTDGPDELTAQQRRDLHKVDIALNTKKIRRFSGEDDLTVHFEDGSELCLDALFLNPTQVQGSTLPAQLGCEINEKSRVVVNENGMTSVRGVWAAGDMTGAPQYVVSAAASGHAAAVSLNTTLIHEEVRAHGAAFHKSPDEQSHVGEA</sequence>